<dbReference type="InterPro" id="IPR010994">
    <property type="entry name" value="RuvA_2-like"/>
</dbReference>
<dbReference type="NCBIfam" id="TIGR00732">
    <property type="entry name" value="dprA"/>
    <property type="match status" value="1"/>
</dbReference>
<accession>A0ABU5UD26</accession>
<name>A0ABU5UD26_9CYAN</name>
<dbReference type="PANTHER" id="PTHR43022">
    <property type="entry name" value="PROTEIN SMF"/>
    <property type="match status" value="1"/>
</dbReference>
<proteinExistence type="inferred from homology"/>
<comment type="similarity">
    <text evidence="1">Belongs to the DprA/Smf family.</text>
</comment>
<dbReference type="SUPFAM" id="SSF47781">
    <property type="entry name" value="RuvA domain 2-like"/>
    <property type="match status" value="1"/>
</dbReference>
<dbReference type="InterPro" id="IPR003488">
    <property type="entry name" value="DprA"/>
</dbReference>
<dbReference type="PANTHER" id="PTHR43022:SF1">
    <property type="entry name" value="PROTEIN SMF"/>
    <property type="match status" value="1"/>
</dbReference>
<dbReference type="Proteomes" id="UP001302120">
    <property type="component" value="Unassembled WGS sequence"/>
</dbReference>
<evidence type="ECO:0000313" key="4">
    <source>
        <dbReference type="EMBL" id="MEA5581407.1"/>
    </source>
</evidence>
<dbReference type="InterPro" id="IPR041614">
    <property type="entry name" value="DprA_WH"/>
</dbReference>
<evidence type="ECO:0000313" key="5">
    <source>
        <dbReference type="Proteomes" id="UP001302120"/>
    </source>
</evidence>
<gene>
    <name evidence="4" type="primary">dprA</name>
    <name evidence="4" type="ORF">VB620_08660</name>
</gene>
<dbReference type="InterPro" id="IPR057666">
    <property type="entry name" value="DrpA_SLOG"/>
</dbReference>
<comment type="caution">
    <text evidence="4">The sequence shown here is derived from an EMBL/GenBank/DDBJ whole genome shotgun (WGS) entry which is preliminary data.</text>
</comment>
<evidence type="ECO:0000259" key="2">
    <source>
        <dbReference type="Pfam" id="PF02481"/>
    </source>
</evidence>
<feature type="domain" description="DprA winged helix" evidence="3">
    <location>
        <begin position="316"/>
        <end position="370"/>
    </location>
</feature>
<protein>
    <submittedName>
        <fullName evidence="4">DNA-processing protein DprA</fullName>
    </submittedName>
</protein>
<evidence type="ECO:0000259" key="3">
    <source>
        <dbReference type="Pfam" id="PF17782"/>
    </source>
</evidence>
<dbReference type="InterPro" id="IPR036388">
    <property type="entry name" value="WH-like_DNA-bd_sf"/>
</dbReference>
<evidence type="ECO:0000256" key="1">
    <source>
        <dbReference type="ARBA" id="ARBA00006525"/>
    </source>
</evidence>
<keyword evidence="5" id="KW-1185">Reference proteome</keyword>
<organism evidence="4 5">
    <name type="scientific">Nodularia harveyana UHCC-0300</name>
    <dbReference type="NCBI Taxonomy" id="2974287"/>
    <lineage>
        <taxon>Bacteria</taxon>
        <taxon>Bacillati</taxon>
        <taxon>Cyanobacteriota</taxon>
        <taxon>Cyanophyceae</taxon>
        <taxon>Nostocales</taxon>
        <taxon>Nodulariaceae</taxon>
        <taxon>Nodularia</taxon>
    </lineage>
</organism>
<dbReference type="RefSeq" id="WP_323195836.1">
    <property type="nucleotide sequence ID" value="NZ_JAYGHG010000010.1"/>
</dbReference>
<feature type="domain" description="Smf/DprA SLOG" evidence="2">
    <location>
        <begin position="80"/>
        <end position="292"/>
    </location>
</feature>
<dbReference type="Gene3D" id="3.40.50.450">
    <property type="match status" value="1"/>
</dbReference>
<sequence>MGEERAYWLAWTRISGVGPVLLQRLHQHFGTLTTAWNASTAELRQVPGFGLQTLEKVVAQRSRLDPQKLLIQHQQENPHFWTPSDADYPRLLLEIPSPPPMLYYRGAVELQENLGQKPLVGIVGTRKPSDYGIRWTRQISTALAKNGFTVVSGMAEGIDTESHLATMKAGGRTIAVLGTGVDVIYPPKNRDLYQQILSQGLVVSEYPSKTPPDRTHFPRRNRIIAGLSRATLVMEAPVKSGALITATYANEFGRDVYALPGRVDDYPSQGCLKLLNQGASLVLRELDELLKMLGAIPKIDTIDTAPIPQQLNLLNLPDLSPELQQIMDAIACDIASLDLIVQKTGMNTGGVSSGLLQLELMGLVSQLPGMRYQKS</sequence>
<dbReference type="Pfam" id="PF02481">
    <property type="entry name" value="DNA_processg_A"/>
    <property type="match status" value="1"/>
</dbReference>
<dbReference type="EMBL" id="JAYGHG010000010">
    <property type="protein sequence ID" value="MEA5581407.1"/>
    <property type="molecule type" value="Genomic_DNA"/>
</dbReference>
<dbReference type="Gene3D" id="1.10.10.10">
    <property type="entry name" value="Winged helix-like DNA-binding domain superfamily/Winged helix DNA-binding domain"/>
    <property type="match status" value="1"/>
</dbReference>
<dbReference type="Pfam" id="PF14520">
    <property type="entry name" value="HHH_5"/>
    <property type="match status" value="1"/>
</dbReference>
<dbReference type="Pfam" id="PF17782">
    <property type="entry name" value="WHD_DprA"/>
    <property type="match status" value="1"/>
</dbReference>
<dbReference type="SUPFAM" id="SSF102405">
    <property type="entry name" value="MCP/YpsA-like"/>
    <property type="match status" value="1"/>
</dbReference>
<reference evidence="4 5" key="1">
    <citation type="submission" date="2023-12" db="EMBL/GenBank/DDBJ databases">
        <title>Baltic Sea Cyanobacteria.</title>
        <authorList>
            <person name="Delbaje E."/>
            <person name="Fewer D.P."/>
            <person name="Shishido T.K."/>
        </authorList>
    </citation>
    <scope>NUCLEOTIDE SEQUENCE [LARGE SCALE GENOMIC DNA]</scope>
    <source>
        <strain evidence="4 5">UHCC-0300</strain>
    </source>
</reference>